<dbReference type="InterPro" id="IPR044638">
    <property type="entry name" value="ALDH7A1-like"/>
</dbReference>
<evidence type="ECO:0000256" key="5">
    <source>
        <dbReference type="ARBA" id="ARBA00024226"/>
    </source>
</evidence>
<feature type="active site" evidence="6">
    <location>
        <position position="267"/>
    </location>
</feature>
<dbReference type="InterPro" id="IPR016162">
    <property type="entry name" value="Ald_DH_N"/>
</dbReference>
<protein>
    <recommendedName>
        <fullName evidence="5">aldehyde dehydrogenase (NAD(+))</fullName>
        <ecNumber evidence="5">1.2.1.3</ecNumber>
    </recommendedName>
</protein>
<organism evidence="9 10">
    <name type="scientific">Blepharisma stoltei</name>
    <dbReference type="NCBI Taxonomy" id="1481888"/>
    <lineage>
        <taxon>Eukaryota</taxon>
        <taxon>Sar</taxon>
        <taxon>Alveolata</taxon>
        <taxon>Ciliophora</taxon>
        <taxon>Postciliodesmatophora</taxon>
        <taxon>Heterotrichea</taxon>
        <taxon>Heterotrichida</taxon>
        <taxon>Blepharismidae</taxon>
        <taxon>Blepharisma</taxon>
    </lineage>
</organism>
<evidence type="ECO:0000256" key="3">
    <source>
        <dbReference type="ARBA" id="ARBA00023002"/>
    </source>
</evidence>
<gene>
    <name evidence="9" type="ORF">BSTOLATCC_MIC59729</name>
</gene>
<dbReference type="FunFam" id="3.40.309.10:FF:000018">
    <property type="entry name" value="Alpha-aminoadipic semialdehyde dehydrogenase"/>
    <property type="match status" value="1"/>
</dbReference>
<sequence>MADLSYDEFSFLAEIGIHKTNHGCFSGSWSGEGSEIPAINPHDGRVIAHVKQATPQELETCLANAESAKKVWWNTPAPRRGEIIRQIGEALRAKKEALGRLVTLVMGKSLSEGLGEVQEFIDVCDYALGLSRQLDGKVFPSERSKHMLLEIWNPLGIVGVITAFNFPAAVFGWNAAIALVCGNCVIWKGASSTSLVSIAFTKVMEEVLVRNGIPPAVVTMVVGPGGSVGEALMADHRVKLISFTGSTSIGRHVSQVVHNRFGRTILELGGNNAVIIMDDGNVELALRACLFAAVGTAGQRCTTLRRLLVHNSQYDTVKTRLVEAYKHIKIGNPLDPTNLMGPLHTAAAVKEFTDGIATIRAQGGHILSGGNVIEGPGFYVEPTIVEIAHDAPIVKEELFVPILYLIPFSTFEEAVAINNEVPQGLASSMFTNNLKHMWEWLGPNGSDCGLVNVNMGSSGAEIGGAFGGEKETGEGRESGSDSWKQYMRRSSCAINYSSELPLSQGVKFDLS</sequence>
<dbReference type="InterPro" id="IPR016161">
    <property type="entry name" value="Ald_DH/histidinol_DH"/>
</dbReference>
<evidence type="ECO:0000256" key="6">
    <source>
        <dbReference type="PROSITE-ProRule" id="PRU10007"/>
    </source>
</evidence>
<dbReference type="PROSITE" id="PS00687">
    <property type="entry name" value="ALDEHYDE_DEHYDR_GLU"/>
    <property type="match status" value="1"/>
</dbReference>
<name>A0AAU9K276_9CILI</name>
<evidence type="ECO:0000259" key="8">
    <source>
        <dbReference type="Pfam" id="PF00171"/>
    </source>
</evidence>
<comment type="subunit">
    <text evidence="2">Homotetramer.</text>
</comment>
<dbReference type="Proteomes" id="UP001162131">
    <property type="component" value="Unassembled WGS sequence"/>
</dbReference>
<dbReference type="PANTHER" id="PTHR43521">
    <property type="entry name" value="ALPHA-AMINOADIPIC SEMIALDEHYDE DEHYDROGENASE"/>
    <property type="match status" value="1"/>
</dbReference>
<accession>A0AAU9K276</accession>
<dbReference type="AlphaFoldDB" id="A0AAU9K276"/>
<dbReference type="InterPro" id="IPR015590">
    <property type="entry name" value="Aldehyde_DH_dom"/>
</dbReference>
<dbReference type="SUPFAM" id="SSF53720">
    <property type="entry name" value="ALDH-like"/>
    <property type="match status" value="1"/>
</dbReference>
<dbReference type="InterPro" id="IPR029510">
    <property type="entry name" value="Ald_DH_CS_GLU"/>
</dbReference>
<dbReference type="GO" id="GO:0004029">
    <property type="term" value="F:aldehyde dehydrogenase (NAD+) activity"/>
    <property type="evidence" value="ECO:0007669"/>
    <property type="project" value="UniProtKB-EC"/>
</dbReference>
<evidence type="ECO:0000256" key="4">
    <source>
        <dbReference type="ARBA" id="ARBA00023027"/>
    </source>
</evidence>
<comment type="caution">
    <text evidence="9">The sequence shown here is derived from an EMBL/GenBank/DDBJ whole genome shotgun (WGS) entry which is preliminary data.</text>
</comment>
<evidence type="ECO:0000256" key="7">
    <source>
        <dbReference type="RuleBase" id="RU003345"/>
    </source>
</evidence>
<evidence type="ECO:0000256" key="2">
    <source>
        <dbReference type="ARBA" id="ARBA00011881"/>
    </source>
</evidence>
<dbReference type="CDD" id="cd07130">
    <property type="entry name" value="ALDH_F7_AASADH"/>
    <property type="match status" value="1"/>
</dbReference>
<dbReference type="PANTHER" id="PTHR43521:SF1">
    <property type="entry name" value="ALPHA-AMINOADIPIC SEMIALDEHYDE DEHYDROGENASE"/>
    <property type="match status" value="1"/>
</dbReference>
<evidence type="ECO:0000313" key="10">
    <source>
        <dbReference type="Proteomes" id="UP001162131"/>
    </source>
</evidence>
<evidence type="ECO:0000313" key="9">
    <source>
        <dbReference type="EMBL" id="CAG9333920.1"/>
    </source>
</evidence>
<dbReference type="EMBL" id="CAJZBQ010000057">
    <property type="protein sequence ID" value="CAG9333920.1"/>
    <property type="molecule type" value="Genomic_DNA"/>
</dbReference>
<reference evidence="9" key="1">
    <citation type="submission" date="2021-09" db="EMBL/GenBank/DDBJ databases">
        <authorList>
            <consortium name="AG Swart"/>
            <person name="Singh M."/>
            <person name="Singh A."/>
            <person name="Seah K."/>
            <person name="Emmerich C."/>
        </authorList>
    </citation>
    <scope>NUCLEOTIDE SEQUENCE</scope>
    <source>
        <strain evidence="9">ATCC30299</strain>
    </source>
</reference>
<feature type="domain" description="Aldehyde dehydrogenase" evidence="8">
    <location>
        <begin position="32"/>
        <end position="489"/>
    </location>
</feature>
<dbReference type="Pfam" id="PF00171">
    <property type="entry name" value="Aldedh"/>
    <property type="match status" value="1"/>
</dbReference>
<dbReference type="Gene3D" id="3.40.309.10">
    <property type="entry name" value="Aldehyde Dehydrogenase, Chain A, domain 2"/>
    <property type="match status" value="1"/>
</dbReference>
<dbReference type="EC" id="1.2.1.3" evidence="5"/>
<dbReference type="InterPro" id="IPR016163">
    <property type="entry name" value="Ald_DH_C"/>
</dbReference>
<comment type="similarity">
    <text evidence="1 7">Belongs to the aldehyde dehydrogenase family.</text>
</comment>
<evidence type="ECO:0000256" key="1">
    <source>
        <dbReference type="ARBA" id="ARBA00009986"/>
    </source>
</evidence>
<keyword evidence="4" id="KW-0520">NAD</keyword>
<keyword evidence="3 7" id="KW-0560">Oxidoreductase</keyword>
<proteinExistence type="inferred from homology"/>
<keyword evidence="10" id="KW-1185">Reference proteome</keyword>
<dbReference type="Gene3D" id="3.40.605.10">
    <property type="entry name" value="Aldehyde Dehydrogenase, Chain A, domain 1"/>
    <property type="match status" value="1"/>
</dbReference>